<feature type="transmembrane region" description="Helical" evidence="2">
    <location>
        <begin position="233"/>
        <end position="255"/>
    </location>
</feature>
<protein>
    <recommendedName>
        <fullName evidence="5">Transmembrane protein</fullName>
    </recommendedName>
</protein>
<feature type="transmembrane region" description="Helical" evidence="2">
    <location>
        <begin position="202"/>
        <end position="221"/>
    </location>
</feature>
<feature type="region of interest" description="Disordered" evidence="1">
    <location>
        <begin position="1"/>
        <end position="26"/>
    </location>
</feature>
<reference evidence="3" key="1">
    <citation type="submission" date="2014-09" db="EMBL/GenBank/DDBJ databases">
        <title>Draft genome sequence of an oleaginous Mucoromycotina fungus Mucor ambiguus NBRC6742.</title>
        <authorList>
            <person name="Takeda I."/>
            <person name="Yamane N."/>
            <person name="Morita T."/>
            <person name="Tamano K."/>
            <person name="Machida M."/>
            <person name="Baker S."/>
            <person name="Koike H."/>
        </authorList>
    </citation>
    <scope>NUCLEOTIDE SEQUENCE</scope>
    <source>
        <strain evidence="3">NBRC 6742</strain>
    </source>
</reference>
<organism evidence="3">
    <name type="scientific">Mucor ambiguus</name>
    <dbReference type="NCBI Taxonomy" id="91626"/>
    <lineage>
        <taxon>Eukaryota</taxon>
        <taxon>Fungi</taxon>
        <taxon>Fungi incertae sedis</taxon>
        <taxon>Mucoromycota</taxon>
        <taxon>Mucoromycotina</taxon>
        <taxon>Mucoromycetes</taxon>
        <taxon>Mucorales</taxon>
        <taxon>Mucorineae</taxon>
        <taxon>Mucoraceae</taxon>
        <taxon>Mucor</taxon>
    </lineage>
</organism>
<dbReference type="AlphaFoldDB" id="A0A0C9LTM1"/>
<keyword evidence="2" id="KW-1133">Transmembrane helix</keyword>
<dbReference type="Proteomes" id="UP000053815">
    <property type="component" value="Unassembled WGS sequence"/>
</dbReference>
<evidence type="ECO:0000313" key="3">
    <source>
        <dbReference type="EMBL" id="GAN03840.1"/>
    </source>
</evidence>
<evidence type="ECO:0008006" key="5">
    <source>
        <dbReference type="Google" id="ProtNLM"/>
    </source>
</evidence>
<keyword evidence="2" id="KW-0472">Membrane</keyword>
<keyword evidence="4" id="KW-1185">Reference proteome</keyword>
<name>A0A0C9LTM1_9FUNG</name>
<evidence type="ECO:0000256" key="2">
    <source>
        <dbReference type="SAM" id="Phobius"/>
    </source>
</evidence>
<keyword evidence="2" id="KW-0812">Transmembrane</keyword>
<sequence>MAHDTYELPSIYSRQPPEQNFVDSEDEEEEIIINNDARGGMMMPPSSNSALPSRHTSYKDLHAEDNRLAWLLLGTAFFTLIMTVIPVVADLPNISPWFTGDALWRFFDPLITLPLNLFVITRADIMTSGRSNYWGALSEASVTWLLWTVGAGMYCQFHGVHTAAALFKHPIQDFNVAHPELVAQYPVLQEMYLNMQTTWEHYIAHYLYAGGAMIMSWVQLFAFRNQVHGPLPIVTKVVWCIGSIIYGLLLAGVAIEFPQGLIVGLVYTIVIGFICIAMMIFNRKNLPRGGLLTMGRRMVIQFYLGACVLGLIIIIIWIADMAEHVQFVHCNTTIKICAFFKYDLDSFQCWGCFEIECLRGVDVFWIERVNLNAVVVGCVYCAANYHAFLAHKSTLKLEHNAAY</sequence>
<gene>
    <name evidence="3" type="ORF">MAM1_0049d03295</name>
</gene>
<accession>A0A0C9LTM1</accession>
<feature type="transmembrane region" description="Helical" evidence="2">
    <location>
        <begin position="103"/>
        <end position="121"/>
    </location>
</feature>
<dbReference type="OrthoDB" id="2377933at2759"/>
<feature type="compositionally biased region" description="Polar residues" evidence="1">
    <location>
        <begin position="12"/>
        <end position="22"/>
    </location>
</feature>
<evidence type="ECO:0000256" key="1">
    <source>
        <dbReference type="SAM" id="MobiDB-lite"/>
    </source>
</evidence>
<feature type="transmembrane region" description="Helical" evidence="2">
    <location>
        <begin position="261"/>
        <end position="281"/>
    </location>
</feature>
<evidence type="ECO:0000313" key="4">
    <source>
        <dbReference type="Proteomes" id="UP000053815"/>
    </source>
</evidence>
<feature type="transmembrane region" description="Helical" evidence="2">
    <location>
        <begin position="68"/>
        <end position="88"/>
    </location>
</feature>
<dbReference type="EMBL" id="DF836338">
    <property type="protein sequence ID" value="GAN03840.1"/>
    <property type="molecule type" value="Genomic_DNA"/>
</dbReference>
<feature type="transmembrane region" description="Helical" evidence="2">
    <location>
        <begin position="302"/>
        <end position="319"/>
    </location>
</feature>
<proteinExistence type="predicted"/>